<dbReference type="EMBL" id="CP002498">
    <property type="protein sequence ID" value="AET38249.1"/>
    <property type="molecule type" value="Genomic_DNA"/>
</dbReference>
<dbReference type="RefSeq" id="XP_003645066.1">
    <property type="nucleotide sequence ID" value="XM_003645018.1"/>
</dbReference>
<dbReference type="HOGENOM" id="CLU_042193_0_0_1"/>
<proteinExistence type="predicted"/>
<dbReference type="OMA" id="ILINDSM"/>
<dbReference type="OrthoDB" id="4057244at2759"/>
<keyword evidence="3" id="KW-1185">Reference proteome</keyword>
<organism evidence="2 3">
    <name type="scientific">Eremothecium cymbalariae (strain CBS 270.75 / DBVPG 7215 / KCTC 17166 / NRRL Y-17582)</name>
    <name type="common">Yeast</name>
    <dbReference type="NCBI Taxonomy" id="931890"/>
    <lineage>
        <taxon>Eukaryota</taxon>
        <taxon>Fungi</taxon>
        <taxon>Dikarya</taxon>
        <taxon>Ascomycota</taxon>
        <taxon>Saccharomycotina</taxon>
        <taxon>Saccharomycetes</taxon>
        <taxon>Saccharomycetales</taxon>
        <taxon>Saccharomycetaceae</taxon>
        <taxon>Eremothecium</taxon>
    </lineage>
</organism>
<dbReference type="STRING" id="931890.G8JQ91"/>
<protein>
    <submittedName>
        <fullName evidence="2">Uncharacterized protein</fullName>
    </submittedName>
</protein>
<dbReference type="AlphaFoldDB" id="G8JQ91"/>
<name>G8JQ91_ERECY</name>
<evidence type="ECO:0000313" key="2">
    <source>
        <dbReference type="EMBL" id="AET38249.1"/>
    </source>
</evidence>
<feature type="compositionally biased region" description="Basic and acidic residues" evidence="1">
    <location>
        <begin position="473"/>
        <end position="487"/>
    </location>
</feature>
<reference evidence="3" key="1">
    <citation type="journal article" date="2012" name="G3 (Bethesda)">
        <title>Pichia sorbitophila, an interspecies yeast hybrid reveals early steps of genome resolution following polyploidization.</title>
        <authorList>
            <person name="Leh Louis V."/>
            <person name="Despons L."/>
            <person name="Friedrich A."/>
            <person name="Martin T."/>
            <person name="Durrens P."/>
            <person name="Casaregola S."/>
            <person name="Neuveglise C."/>
            <person name="Fairhead C."/>
            <person name="Marck C."/>
            <person name="Cruz J.A."/>
            <person name="Straub M.L."/>
            <person name="Kugler V."/>
            <person name="Sacerdot C."/>
            <person name="Uzunov Z."/>
            <person name="Thierry A."/>
            <person name="Weiss S."/>
            <person name="Bleykasten C."/>
            <person name="De Montigny J."/>
            <person name="Jacques N."/>
            <person name="Jung P."/>
            <person name="Lemaire M."/>
            <person name="Mallet S."/>
            <person name="Morel G."/>
            <person name="Richard G.F."/>
            <person name="Sarkar A."/>
            <person name="Savel G."/>
            <person name="Schacherer J."/>
            <person name="Seret M.L."/>
            <person name="Talla E."/>
            <person name="Samson G."/>
            <person name="Jubin C."/>
            <person name="Poulain J."/>
            <person name="Vacherie B."/>
            <person name="Barbe V."/>
            <person name="Pelletier E."/>
            <person name="Sherman D.J."/>
            <person name="Westhof E."/>
            <person name="Weissenbach J."/>
            <person name="Baret P.V."/>
            <person name="Wincker P."/>
            <person name="Gaillardin C."/>
            <person name="Dujon B."/>
            <person name="Souciet J.L."/>
        </authorList>
    </citation>
    <scope>NUCLEOTIDE SEQUENCE [LARGE SCALE GENOMIC DNA]</scope>
    <source>
        <strain evidence="3">CBS 270.75 / DBVPG 7215 / KCTC 17166 / NRRL Y-17582</strain>
    </source>
</reference>
<gene>
    <name evidence="2" type="ordered locus">Ecym_2528</name>
</gene>
<dbReference type="InParanoid" id="G8JQ91"/>
<dbReference type="Proteomes" id="UP000006790">
    <property type="component" value="Chromosome 2"/>
</dbReference>
<accession>G8JQ91</accession>
<evidence type="ECO:0000256" key="1">
    <source>
        <dbReference type="SAM" id="MobiDB-lite"/>
    </source>
</evidence>
<dbReference type="GeneID" id="11468276"/>
<sequence length="487" mass="57207">MFCQKKCCSGGIRNIGSIYWRRLFHRSSVRWELKRLSSHHRLIGKTLWRYFNAPGNVLFVTTNMLTLTTLYTYSIFSSYSRRSYVLDSLQHGFPIERDVGINVGTEEMINEMFDNEIREPSNGEEEEIPKIDNEYGCAEEEPVCIDEHEMPDPCLIYTEPEVSEHMEPVTPHSRFAKMSLFYLFYSYHLFKDIRRQVDGSKSTPAEQNDSYWHEQNLQNRSEDVYNSANKSSHAEDYIENDSPLQFYDIWLTEFKQSFKNLSKSRQFHLLISKDFPNELSSFFRTLDANPMNSFADFFQIYQSSTSIEDKILLSSWFFDYGHHLSKSNCVNTEKLYCTLFDKNFNDEDFEKYASIIFRPDDPHRKLFFGSKPYFGLQTASLESILQVLKTALKSNDPHKNDYIIKLMSLLRKHCYYNVSSNSVRILLPNSAHEEKISMSLCEQRRKESYQYIAKDPTALRLLSHITKGGMRQSQRDEDGEKMSITKN</sequence>
<dbReference type="FunCoup" id="G8JQ91">
    <property type="interactions" value="133"/>
</dbReference>
<dbReference type="eggNOG" id="ENOG502S01Z">
    <property type="taxonomic scope" value="Eukaryota"/>
</dbReference>
<dbReference type="KEGG" id="erc:Ecym_2528"/>
<evidence type="ECO:0000313" key="3">
    <source>
        <dbReference type="Proteomes" id="UP000006790"/>
    </source>
</evidence>
<feature type="region of interest" description="Disordered" evidence="1">
    <location>
        <begin position="466"/>
        <end position="487"/>
    </location>
</feature>